<organism evidence="1 2">
    <name type="scientific">Streptomyces albiaxialis</name>
    <dbReference type="NCBI Taxonomy" id="329523"/>
    <lineage>
        <taxon>Bacteria</taxon>
        <taxon>Bacillati</taxon>
        <taxon>Actinomycetota</taxon>
        <taxon>Actinomycetes</taxon>
        <taxon>Kitasatosporales</taxon>
        <taxon>Streptomycetaceae</taxon>
        <taxon>Streptomyces</taxon>
    </lineage>
</organism>
<protein>
    <recommendedName>
        <fullName evidence="3">ATPase</fullName>
    </recommendedName>
</protein>
<dbReference type="Gene3D" id="3.30.530.20">
    <property type="match status" value="1"/>
</dbReference>
<dbReference type="EMBL" id="BAAAPE010000007">
    <property type="protein sequence ID" value="GAA2076679.1"/>
    <property type="molecule type" value="Genomic_DNA"/>
</dbReference>
<dbReference type="Proteomes" id="UP001500016">
    <property type="component" value="Unassembled WGS sequence"/>
</dbReference>
<reference evidence="1 2" key="1">
    <citation type="journal article" date="2019" name="Int. J. Syst. Evol. Microbiol.">
        <title>The Global Catalogue of Microorganisms (GCM) 10K type strain sequencing project: providing services to taxonomists for standard genome sequencing and annotation.</title>
        <authorList>
            <consortium name="The Broad Institute Genomics Platform"/>
            <consortium name="The Broad Institute Genome Sequencing Center for Infectious Disease"/>
            <person name="Wu L."/>
            <person name="Ma J."/>
        </authorList>
    </citation>
    <scope>NUCLEOTIDE SEQUENCE [LARGE SCALE GENOMIC DNA]</scope>
    <source>
        <strain evidence="1 2">JCM 15478</strain>
    </source>
</reference>
<proteinExistence type="predicted"/>
<keyword evidence="2" id="KW-1185">Reference proteome</keyword>
<comment type="caution">
    <text evidence="1">The sequence shown here is derived from an EMBL/GenBank/DDBJ whole genome shotgun (WGS) entry which is preliminary data.</text>
</comment>
<evidence type="ECO:0000313" key="1">
    <source>
        <dbReference type="EMBL" id="GAA2076679.1"/>
    </source>
</evidence>
<gene>
    <name evidence="1" type="ORF">GCM10009801_32350</name>
</gene>
<evidence type="ECO:0008006" key="3">
    <source>
        <dbReference type="Google" id="ProtNLM"/>
    </source>
</evidence>
<evidence type="ECO:0000313" key="2">
    <source>
        <dbReference type="Proteomes" id="UP001500016"/>
    </source>
</evidence>
<accession>A0ABN2W018</accession>
<sequence length="169" mass="18093">MSTDSPVPYGTVRTSGEAHTIRFELRLAHPLESAWAAVATPGGLRGWLAAADPFEPGPGGAVTLRWLNGGVTAPGRITAWQKRRLAEYAVDVHGVFGFALRPVDDGAGTRLSLSNDFTGDGEATLDQLAGWHHHLELLCEELEGHPTDWTSWTPDRFAALRGAYAGAGH</sequence>
<dbReference type="SUPFAM" id="SSF55961">
    <property type="entry name" value="Bet v1-like"/>
    <property type="match status" value="1"/>
</dbReference>
<dbReference type="RefSeq" id="WP_344528436.1">
    <property type="nucleotide sequence ID" value="NZ_BAAAPE010000007.1"/>
</dbReference>
<name>A0ABN2W018_9ACTN</name>
<dbReference type="InterPro" id="IPR023393">
    <property type="entry name" value="START-like_dom_sf"/>
</dbReference>